<dbReference type="Pfam" id="PF13946">
    <property type="entry name" value="DUF4214"/>
    <property type="match status" value="3"/>
</dbReference>
<proteinExistence type="predicted"/>
<reference evidence="4 5" key="1">
    <citation type="submission" date="2019-01" db="EMBL/GenBank/DDBJ databases">
        <title>Novel species of Cellulomonas.</title>
        <authorList>
            <person name="Liu Q."/>
            <person name="Xin Y.-H."/>
        </authorList>
    </citation>
    <scope>NUCLEOTIDE SEQUENCE [LARGE SCALE GENOMIC DNA]</scope>
    <source>
        <strain evidence="4 5">HLT2-17</strain>
    </source>
</reference>
<dbReference type="RefSeq" id="WP_130102319.1">
    <property type="nucleotide sequence ID" value="NZ_SDWW01000017.1"/>
</dbReference>
<feature type="domain" description="ARB-07466-like C-terminal" evidence="3">
    <location>
        <begin position="61"/>
        <end position="175"/>
    </location>
</feature>
<dbReference type="Proteomes" id="UP000293764">
    <property type="component" value="Unassembled WGS sequence"/>
</dbReference>
<feature type="chain" id="PRO_5020710316" evidence="1">
    <location>
        <begin position="31"/>
        <end position="407"/>
    </location>
</feature>
<dbReference type="OrthoDB" id="5181100at2"/>
<dbReference type="InterPro" id="IPR038255">
    <property type="entry name" value="PBS_linker_sf"/>
</dbReference>
<feature type="domain" description="DUF4214" evidence="2">
    <location>
        <begin position="357"/>
        <end position="401"/>
    </location>
</feature>
<evidence type="ECO:0000313" key="5">
    <source>
        <dbReference type="Proteomes" id="UP000293764"/>
    </source>
</evidence>
<evidence type="ECO:0000259" key="3">
    <source>
        <dbReference type="Pfam" id="PF26571"/>
    </source>
</evidence>
<comment type="caution">
    <text evidence="4">The sequence shown here is derived from an EMBL/GenBank/DDBJ whole genome shotgun (WGS) entry which is preliminary data.</text>
</comment>
<feature type="signal peptide" evidence="1">
    <location>
        <begin position="1"/>
        <end position="30"/>
    </location>
</feature>
<gene>
    <name evidence="4" type="ORF">EUA98_08870</name>
</gene>
<organism evidence="4 5">
    <name type="scientific">Pengzhenrongella frigida</name>
    <dbReference type="NCBI Taxonomy" id="1259133"/>
    <lineage>
        <taxon>Bacteria</taxon>
        <taxon>Bacillati</taxon>
        <taxon>Actinomycetota</taxon>
        <taxon>Actinomycetes</taxon>
        <taxon>Micrococcales</taxon>
        <taxon>Pengzhenrongella</taxon>
    </lineage>
</organism>
<dbReference type="InterPro" id="IPR058593">
    <property type="entry name" value="ARB_07466-like_C"/>
</dbReference>
<dbReference type="Gene3D" id="1.10.3130.20">
    <property type="entry name" value="Phycobilisome linker domain"/>
    <property type="match status" value="1"/>
</dbReference>
<sequence>MRSILVRPLRVAVLALALALVGVGAAPAQAATLPPGPTSPATAPSPIDAYASYQAQSTCDPSVKPGAQYVLNMAVGYYGGRASEIGRACGVGGTSEHKEGRALDWGVNVANPAEKAAGDQFVNWLTAPGPDDKVGYNARRLGVMYVIWNRQIWSNSSSNAGWRAYTGASPHTDHVHVSLSWAGANVRSSWWTGVALPSDATTRRYVTRVYQDLFGRSPDPAGLSGWSLSLTSGTPRVTVANAITYSTEYRSGLVSGAYQAFLGRAADVPGMNAWLDGMARGLTIQALESGFIGSQEYYDRAGGSDSGWVRQLYRDVLGREANEPEVGGWTNVLAGGTSRQSVSIGFVISTERLSSVVNGYYLHLLGRTIDPTGQQGWVSAIQHGARSEDIIGGIVASEEYYGRVQNS</sequence>
<evidence type="ECO:0000313" key="4">
    <source>
        <dbReference type="EMBL" id="RYV51387.1"/>
    </source>
</evidence>
<dbReference type="Pfam" id="PF26571">
    <property type="entry name" value="VldE"/>
    <property type="match status" value="1"/>
</dbReference>
<keyword evidence="1" id="KW-0732">Signal</keyword>
<evidence type="ECO:0000259" key="2">
    <source>
        <dbReference type="Pfam" id="PF13946"/>
    </source>
</evidence>
<feature type="domain" description="DUF4214" evidence="2">
    <location>
        <begin position="198"/>
        <end position="249"/>
    </location>
</feature>
<accession>A0A4Q5N417</accession>
<feature type="domain" description="DUF4214" evidence="2">
    <location>
        <begin position="289"/>
        <end position="352"/>
    </location>
</feature>
<dbReference type="AlphaFoldDB" id="A0A4Q5N417"/>
<evidence type="ECO:0000256" key="1">
    <source>
        <dbReference type="SAM" id="SignalP"/>
    </source>
</evidence>
<protein>
    <submittedName>
        <fullName evidence="4">DUF4214 domain-containing protein</fullName>
    </submittedName>
</protein>
<dbReference type="EMBL" id="SDWW01000017">
    <property type="protein sequence ID" value="RYV51387.1"/>
    <property type="molecule type" value="Genomic_DNA"/>
</dbReference>
<keyword evidence="5" id="KW-1185">Reference proteome</keyword>
<name>A0A4Q5N417_9MICO</name>
<dbReference type="InterPro" id="IPR025282">
    <property type="entry name" value="DUF4214"/>
</dbReference>